<sequence length="209" mass="22740">MGLGRFGTSLALELVRQGTEVLAIDHRPKVVQSLAGRIPHIVTADSTDPQALDQLGVSDFYRAVVAIGGDIEASILTASILSELEIDDIWAKAISRQHGRILSRVGAHHVVFPEHDMGERVAHLVGGRMLDYMEVDENFALIKTLPPRDYVGVPLGESNLRRKYGVTIVAVKPPGEEFTYATAETVLAYGDVIIVSGKTGQIERFTDLP</sequence>
<dbReference type="InterPro" id="IPR050721">
    <property type="entry name" value="Trk_Ktr_HKT_K-transport"/>
</dbReference>
<dbReference type="PANTHER" id="PTHR43833">
    <property type="entry name" value="POTASSIUM CHANNEL PROTEIN 2-RELATED-RELATED"/>
    <property type="match status" value="1"/>
</dbReference>
<comment type="caution">
    <text evidence="2">The sequence shown here is derived from an EMBL/GenBank/DDBJ whole genome shotgun (WGS) entry which is preliminary data.</text>
</comment>
<gene>
    <name evidence="2" type="ORF">ACFQ08_43450</name>
</gene>
<dbReference type="Gene3D" id="3.40.50.720">
    <property type="entry name" value="NAD(P)-binding Rossmann-like Domain"/>
    <property type="match status" value="1"/>
</dbReference>
<dbReference type="InterPro" id="IPR006037">
    <property type="entry name" value="RCK_C"/>
</dbReference>
<dbReference type="InterPro" id="IPR036721">
    <property type="entry name" value="RCK_C_sf"/>
</dbReference>
<protein>
    <submittedName>
        <fullName evidence="2">Potassium channel family protein</fullName>
    </submittedName>
</protein>
<organism evidence="2 3">
    <name type="scientific">Streptosporangium algeriense</name>
    <dbReference type="NCBI Taxonomy" id="1682748"/>
    <lineage>
        <taxon>Bacteria</taxon>
        <taxon>Bacillati</taxon>
        <taxon>Actinomycetota</taxon>
        <taxon>Actinomycetes</taxon>
        <taxon>Streptosporangiales</taxon>
        <taxon>Streptosporangiaceae</taxon>
        <taxon>Streptosporangium</taxon>
    </lineage>
</organism>
<keyword evidence="3" id="KW-1185">Reference proteome</keyword>
<name>A0ABW3E6D5_9ACTN</name>
<dbReference type="Pfam" id="PF02254">
    <property type="entry name" value="TrkA_N"/>
    <property type="match status" value="1"/>
</dbReference>
<dbReference type="InterPro" id="IPR036291">
    <property type="entry name" value="NAD(P)-bd_dom_sf"/>
</dbReference>
<dbReference type="SUPFAM" id="SSF51735">
    <property type="entry name" value="NAD(P)-binding Rossmann-fold domains"/>
    <property type="match status" value="1"/>
</dbReference>
<dbReference type="Gene3D" id="3.30.70.1450">
    <property type="entry name" value="Regulator of K+ conductance, C-terminal domain"/>
    <property type="match status" value="1"/>
</dbReference>
<keyword evidence="2" id="KW-0407">Ion channel</keyword>
<dbReference type="EMBL" id="JBHTHX010003191">
    <property type="protein sequence ID" value="MFD0891448.1"/>
    <property type="molecule type" value="Genomic_DNA"/>
</dbReference>
<dbReference type="GO" id="GO:0034220">
    <property type="term" value="P:monoatomic ion transmembrane transport"/>
    <property type="evidence" value="ECO:0007669"/>
    <property type="project" value="UniProtKB-KW"/>
</dbReference>
<keyword evidence="2" id="KW-0813">Transport</keyword>
<dbReference type="InterPro" id="IPR003148">
    <property type="entry name" value="RCK_N"/>
</dbReference>
<dbReference type="PANTHER" id="PTHR43833:SF7">
    <property type="entry name" value="KTR SYSTEM POTASSIUM UPTAKE PROTEIN C"/>
    <property type="match status" value="1"/>
</dbReference>
<dbReference type="PROSITE" id="PS51202">
    <property type="entry name" value="RCK_C"/>
    <property type="match status" value="1"/>
</dbReference>
<reference evidence="3" key="1">
    <citation type="journal article" date="2019" name="Int. J. Syst. Evol. Microbiol.">
        <title>The Global Catalogue of Microorganisms (GCM) 10K type strain sequencing project: providing services to taxonomists for standard genome sequencing and annotation.</title>
        <authorList>
            <consortium name="The Broad Institute Genomics Platform"/>
            <consortium name="The Broad Institute Genome Sequencing Center for Infectious Disease"/>
            <person name="Wu L."/>
            <person name="Ma J."/>
        </authorList>
    </citation>
    <scope>NUCLEOTIDE SEQUENCE [LARGE SCALE GENOMIC DNA]</scope>
    <source>
        <strain evidence="3">CCUG 62974</strain>
    </source>
</reference>
<keyword evidence="2" id="KW-0406">Ion transport</keyword>
<dbReference type="SUPFAM" id="SSF116726">
    <property type="entry name" value="TrkA C-terminal domain-like"/>
    <property type="match status" value="1"/>
</dbReference>
<evidence type="ECO:0000259" key="1">
    <source>
        <dbReference type="PROSITE" id="PS51202"/>
    </source>
</evidence>
<evidence type="ECO:0000313" key="2">
    <source>
        <dbReference type="EMBL" id="MFD0891448.1"/>
    </source>
</evidence>
<proteinExistence type="predicted"/>
<evidence type="ECO:0000313" key="3">
    <source>
        <dbReference type="Proteomes" id="UP001597024"/>
    </source>
</evidence>
<feature type="domain" description="RCK C-terminal" evidence="1">
    <location>
        <begin position="127"/>
        <end position="209"/>
    </location>
</feature>
<accession>A0ABW3E6D5</accession>
<dbReference type="Proteomes" id="UP001597024">
    <property type="component" value="Unassembled WGS sequence"/>
</dbReference>
<dbReference type="Pfam" id="PF02080">
    <property type="entry name" value="TrkA_C"/>
    <property type="match status" value="1"/>
</dbReference>